<proteinExistence type="predicted"/>
<evidence type="ECO:0000256" key="8">
    <source>
        <dbReference type="ARBA" id="ARBA00023125"/>
    </source>
</evidence>
<feature type="domain" description="ATP-dependent helicase/deoxyribonuclease subunit B N-terminal" evidence="11">
    <location>
        <begin position="5"/>
        <end position="289"/>
    </location>
</feature>
<dbReference type="SUPFAM" id="SSF52540">
    <property type="entry name" value="P-loop containing nucleoside triphosphate hydrolases"/>
    <property type="match status" value="1"/>
</dbReference>
<dbReference type="Pfam" id="PF12705">
    <property type="entry name" value="PDDEXK_1"/>
    <property type="match status" value="1"/>
</dbReference>
<dbReference type="PANTHER" id="PTHR30591">
    <property type="entry name" value="RECBCD ENZYME SUBUNIT RECC"/>
    <property type="match status" value="1"/>
</dbReference>
<evidence type="ECO:0000256" key="1">
    <source>
        <dbReference type="ARBA" id="ARBA00022722"/>
    </source>
</evidence>
<evidence type="ECO:0000256" key="2">
    <source>
        <dbReference type="ARBA" id="ARBA00022741"/>
    </source>
</evidence>
<comment type="caution">
    <text evidence="12">The sequence shown here is derived from an EMBL/GenBank/DDBJ whole genome shotgun (WGS) entry which is preliminary data.</text>
</comment>
<evidence type="ECO:0000313" key="12">
    <source>
        <dbReference type="EMBL" id="MQS44298.1"/>
    </source>
</evidence>
<evidence type="ECO:0000256" key="5">
    <source>
        <dbReference type="ARBA" id="ARBA00022806"/>
    </source>
</evidence>
<evidence type="ECO:0000313" key="13">
    <source>
        <dbReference type="Proteomes" id="UP000436655"/>
    </source>
</evidence>
<reference evidence="12 13" key="1">
    <citation type="journal article" date="2019" name="Syst. Appl. Microbiol.">
        <title>Polyphasic characterization of two novel Lactobacillus spp. isolated from blown salami packages: Description of Lactobacillus halodurans sp. nov. and Lactobacillus salsicarnum sp. nov.</title>
        <authorList>
            <person name="Schuster J.A."/>
            <person name="Klingl A."/>
            <person name="Vogel R.F."/>
            <person name="Ehrmann M.A."/>
        </authorList>
    </citation>
    <scope>NUCLEOTIDE SEQUENCE [LARGE SCALE GENOMIC DNA]</scope>
    <source>
        <strain evidence="12 13">TMW 1.2098</strain>
    </source>
</reference>
<dbReference type="Gene3D" id="3.40.50.300">
    <property type="entry name" value="P-loop containing nucleotide triphosphate hydrolases"/>
    <property type="match status" value="4"/>
</dbReference>
<keyword evidence="7" id="KW-0067">ATP-binding</keyword>
<evidence type="ECO:0000256" key="9">
    <source>
        <dbReference type="ARBA" id="ARBA00023204"/>
    </source>
</evidence>
<evidence type="ECO:0000259" key="11">
    <source>
        <dbReference type="Pfam" id="PF21445"/>
    </source>
</evidence>
<evidence type="ECO:0000256" key="7">
    <source>
        <dbReference type="ARBA" id="ARBA00022840"/>
    </source>
</evidence>
<keyword evidence="3" id="KW-0227">DNA damage</keyword>
<dbReference type="PANTHER" id="PTHR30591:SF1">
    <property type="entry name" value="RECBCD ENZYME SUBUNIT RECC"/>
    <property type="match status" value="1"/>
</dbReference>
<evidence type="ECO:0000256" key="4">
    <source>
        <dbReference type="ARBA" id="ARBA00022801"/>
    </source>
</evidence>
<evidence type="ECO:0000256" key="6">
    <source>
        <dbReference type="ARBA" id="ARBA00022839"/>
    </source>
</evidence>
<protein>
    <recommendedName>
        <fullName evidence="14">DNA helicase</fullName>
    </recommendedName>
</protein>
<accession>A0ABW9P4X4</accession>
<evidence type="ECO:0000256" key="3">
    <source>
        <dbReference type="ARBA" id="ARBA00022763"/>
    </source>
</evidence>
<keyword evidence="4" id="KW-0378">Hydrolase</keyword>
<sequence>MTLNFILGKNQQDHHHEIMKLFSDDFSKFKNDEFFFIVPNHIKFESEINMLKDFGDIQGIDGLVATNKVQCFSLTRLAWYFLRGTDIFNTETLTDTKSAMIIRNIINQQKSHLKILSGMSNKPGFIDQLSSQFTEFQNGEVAPEDISKVLSEKSDELFTGKIDEINLIYKNYCEQIAQFATNNFKMDALADFFNKSLNSKHFHFYVEGFSTFTAVELQVIKSMLINCANVDISLVLENPAIKPIDKTDFYARPAGTYNQLYNYAHENGVAFYNYFAKQNRISDDLAKLEDYWIQSSTLQPIKASNFDSRNSVQVWKCTNKQTEVSAVSTYIRQMVANQGYRYNDFLILARDLNQYSSFVEAFMDENELPYFIDLQRKMTDHPFKQLIDLLFNLVNHGFQSDDAISILRTELLIPEGFANDNIAKFRDAVDLTENYVLANGITRRRWLGKEFESDATLDEEIDKNIINDYQSINRIKNYLSEIYTQLNDFLSETHSATDVASFLYEFLTQNGVFQRLTEWQNQAIEQNELTIADQPEQVVDKFNDILDEYVSVFGDTNFDSQSFIEILDSAFESAQYSQIPSTLDAVNISEIGMVQPNNRKITLILGSTVNNMPGTSVSNGIIADEERQLISENLSSEKYLNASDEVMNNSEPYLHDLTFSTSSERLIFTYPNFTDDNKQQDLSSYVIRIIEHFNISTEDVLLNPQPDDLSENNILRYVGSQDSTLNYLIRVSRASLDNKTSLSNKWKYIQNTLLSSDSDRSKFALSSLNYQNVPTNLDPMVVEKLYGNNINVSISRLETFYQNEYEYFLKYGLRLKPRQLFEITPAQNGSLYHAVLDGFVKLINQKDVDIRDLNDTQLKDFVGQIFQEQLKLPQNKIYLSSDRMGYLSKKAETTLLQLVNAIKQQLSRNKFKPTATEVAFGRIRNNHQDLPGLTYKISGGHVINVRGKIDRIDQMTLKDADYLAVIDYKSSARKFAFDAFLEGLTMQMPTYLQNLVANKNLFSKNLDVRIAGAFYSHIQNPKITLKKGVDLQTELLKQFKLDGLIVNDEELISNLDNLISGRSSNILPLKNAKSGVSINPKNAISDDDLFKILNYNKHLITNAGEKIYSGKLQINPYRDSQENTGLQFSDYRSILQFDAMLPENEYHEIIKRDKTDVLNRIKSILEGGAENAQMDRRSK</sequence>
<evidence type="ECO:0000259" key="10">
    <source>
        <dbReference type="Pfam" id="PF12705"/>
    </source>
</evidence>
<organism evidence="12 13">
    <name type="scientific">Companilactobacillus mishanensis</name>
    <dbReference type="NCBI Taxonomy" id="2486008"/>
    <lineage>
        <taxon>Bacteria</taxon>
        <taxon>Bacillati</taxon>
        <taxon>Bacillota</taxon>
        <taxon>Bacilli</taxon>
        <taxon>Lactobacillales</taxon>
        <taxon>Lactobacillaceae</taxon>
        <taxon>Companilactobacillus</taxon>
    </lineage>
</organism>
<dbReference type="InterPro" id="IPR038726">
    <property type="entry name" value="PDDEXK_AddAB-type"/>
</dbReference>
<dbReference type="Pfam" id="PF21445">
    <property type="entry name" value="ADDB_N"/>
    <property type="match status" value="1"/>
</dbReference>
<keyword evidence="2" id="KW-0547">Nucleotide-binding</keyword>
<keyword evidence="1" id="KW-0540">Nuclease</keyword>
<evidence type="ECO:0008006" key="14">
    <source>
        <dbReference type="Google" id="ProtNLM"/>
    </source>
</evidence>
<keyword evidence="5" id="KW-0347">Helicase</keyword>
<keyword evidence="6" id="KW-0269">Exonuclease</keyword>
<dbReference type="InterPro" id="IPR049035">
    <property type="entry name" value="ADDB_N"/>
</dbReference>
<feature type="domain" description="PD-(D/E)XK endonuclease-like" evidence="10">
    <location>
        <begin position="792"/>
        <end position="1117"/>
    </location>
</feature>
<keyword evidence="8" id="KW-0238">DNA-binding</keyword>
<dbReference type="RefSeq" id="WP_125702917.1">
    <property type="nucleotide sequence ID" value="NZ_JBHTOO010000003.1"/>
</dbReference>
<gene>
    <name evidence="12" type="ORF">FHL03_02225</name>
</gene>
<dbReference type="Proteomes" id="UP000436655">
    <property type="component" value="Unassembled WGS sequence"/>
</dbReference>
<keyword evidence="9" id="KW-0234">DNA repair</keyword>
<name>A0ABW9P4X4_9LACO</name>
<dbReference type="InterPro" id="IPR027417">
    <property type="entry name" value="P-loop_NTPase"/>
</dbReference>
<keyword evidence="13" id="KW-1185">Reference proteome</keyword>
<dbReference type="EMBL" id="VDFN01000001">
    <property type="protein sequence ID" value="MQS44298.1"/>
    <property type="molecule type" value="Genomic_DNA"/>
</dbReference>